<dbReference type="AlphaFoldDB" id="A0A841JVH7"/>
<comment type="caution">
    <text evidence="1">The sequence shown here is derived from an EMBL/GenBank/DDBJ whole genome shotgun (WGS) entry which is preliminary data.</text>
</comment>
<keyword evidence="2" id="KW-1185">Reference proteome</keyword>
<dbReference type="SUPFAM" id="SSF54427">
    <property type="entry name" value="NTF2-like"/>
    <property type="match status" value="1"/>
</dbReference>
<dbReference type="Proteomes" id="UP000538666">
    <property type="component" value="Unassembled WGS sequence"/>
</dbReference>
<accession>A0A841JVH7</accession>
<evidence type="ECO:0000313" key="1">
    <source>
        <dbReference type="EMBL" id="MBB6144477.1"/>
    </source>
</evidence>
<reference evidence="1 2" key="1">
    <citation type="submission" date="2020-08" db="EMBL/GenBank/DDBJ databases">
        <title>Genomic Encyclopedia of Type Strains, Phase IV (KMG-IV): sequencing the most valuable type-strain genomes for metagenomic binning, comparative biology and taxonomic classification.</title>
        <authorList>
            <person name="Goeker M."/>
        </authorList>
    </citation>
    <scope>NUCLEOTIDE SEQUENCE [LARGE SCALE GENOMIC DNA]</scope>
    <source>
        <strain evidence="1 2">DSM 103733</strain>
    </source>
</reference>
<sequence length="127" mass="14098">MTDEQKKALAIDFAMAVKTCNSETLQSLVMDDVIWSLPGTSLMSGEVHGVDGILMRAEILDAFEVNVKVEHVVVGYKNIGVLLHNTGSKGGKILDEHLTTIFILRRNKIHRMETLISDVPMLNAYFV</sequence>
<dbReference type="RefSeq" id="WP_050058908.1">
    <property type="nucleotide sequence ID" value="NZ_JACHEK010000004.1"/>
</dbReference>
<evidence type="ECO:0008006" key="3">
    <source>
        <dbReference type="Google" id="ProtNLM"/>
    </source>
</evidence>
<dbReference type="EMBL" id="JACHEK010000004">
    <property type="protein sequence ID" value="MBB6144477.1"/>
    <property type="molecule type" value="Genomic_DNA"/>
</dbReference>
<dbReference type="InterPro" id="IPR032710">
    <property type="entry name" value="NTF2-like_dom_sf"/>
</dbReference>
<proteinExistence type="predicted"/>
<organism evidence="1 2">
    <name type="scientific">Silvibacterium bohemicum</name>
    <dbReference type="NCBI Taxonomy" id="1577686"/>
    <lineage>
        <taxon>Bacteria</taxon>
        <taxon>Pseudomonadati</taxon>
        <taxon>Acidobacteriota</taxon>
        <taxon>Terriglobia</taxon>
        <taxon>Terriglobales</taxon>
        <taxon>Acidobacteriaceae</taxon>
        <taxon>Silvibacterium</taxon>
    </lineage>
</organism>
<dbReference type="OrthoDB" id="120422at2"/>
<gene>
    <name evidence="1" type="ORF">HNQ77_002429</name>
</gene>
<dbReference type="Gene3D" id="3.10.450.50">
    <property type="match status" value="1"/>
</dbReference>
<evidence type="ECO:0000313" key="2">
    <source>
        <dbReference type="Proteomes" id="UP000538666"/>
    </source>
</evidence>
<protein>
    <recommendedName>
        <fullName evidence="3">SnoaL-like domain-containing protein</fullName>
    </recommendedName>
</protein>
<name>A0A841JVH7_9BACT</name>